<reference evidence="3" key="1">
    <citation type="submission" date="2017-04" db="EMBL/GenBank/DDBJ databases">
        <authorList>
            <person name="Varghese N."/>
            <person name="Submissions S."/>
        </authorList>
    </citation>
    <scope>NUCLEOTIDE SEQUENCE [LARGE SCALE GENOMIC DNA]</scope>
    <source>
        <strain evidence="3">RKEM611</strain>
    </source>
</reference>
<evidence type="ECO:0000313" key="3">
    <source>
        <dbReference type="Proteomes" id="UP000192907"/>
    </source>
</evidence>
<dbReference type="Gene3D" id="3.40.190.10">
    <property type="entry name" value="Periplasmic binding protein-like II"/>
    <property type="match status" value="2"/>
</dbReference>
<dbReference type="EMBL" id="FWZT01000039">
    <property type="protein sequence ID" value="SMF82032.1"/>
    <property type="molecule type" value="Genomic_DNA"/>
</dbReference>
<name>A0A1Y6CW37_9BACT</name>
<dbReference type="Proteomes" id="UP000192907">
    <property type="component" value="Unassembled WGS sequence"/>
</dbReference>
<dbReference type="SUPFAM" id="SSF53850">
    <property type="entry name" value="Periplasmic binding protein-like II"/>
    <property type="match status" value="1"/>
</dbReference>
<feature type="signal peptide" evidence="1">
    <location>
        <begin position="1"/>
        <end position="21"/>
    </location>
</feature>
<sequence length="229" mass="25894">MRGLTLLLVCLCLASCSHAKADKPLNVLVPEVVITEFYTTILKKALPEAKMIFAPVPRAGAEFRRERAPCFLGTDAPTAKKYFQVDTISSDPFLAWGVGIYTPRDKPKISNLEQLKGKVAVVVRGNNFVSSAQKKFGLAKLYVLSEDKKLFIFLDQGRADVAFYWYPLLRSNRAKIHRDEKLSIHQATSALLCLNKPENQVYIDRFNATLLNLRKSGWLRQQTDLLLQH</sequence>
<organism evidence="2 3">
    <name type="scientific">Pseudobacteriovorax antillogorgiicola</name>
    <dbReference type="NCBI Taxonomy" id="1513793"/>
    <lineage>
        <taxon>Bacteria</taxon>
        <taxon>Pseudomonadati</taxon>
        <taxon>Bdellovibrionota</taxon>
        <taxon>Oligoflexia</taxon>
        <taxon>Oligoflexales</taxon>
        <taxon>Pseudobacteriovoracaceae</taxon>
        <taxon>Pseudobacteriovorax</taxon>
    </lineage>
</organism>
<evidence type="ECO:0000256" key="1">
    <source>
        <dbReference type="SAM" id="SignalP"/>
    </source>
</evidence>
<keyword evidence="1" id="KW-0732">Signal</keyword>
<proteinExistence type="predicted"/>
<dbReference type="STRING" id="1513793.SAMN06296036_1399"/>
<dbReference type="RefSeq" id="WP_207912395.1">
    <property type="nucleotide sequence ID" value="NZ_SLZT01000038.1"/>
</dbReference>
<feature type="chain" id="PRO_5012011971" evidence="1">
    <location>
        <begin position="22"/>
        <end position="229"/>
    </location>
</feature>
<accession>A0A1Y6CW37</accession>
<keyword evidence="3" id="KW-1185">Reference proteome</keyword>
<gene>
    <name evidence="2" type="ORF">SAMN06296036_1399</name>
</gene>
<evidence type="ECO:0000313" key="2">
    <source>
        <dbReference type="EMBL" id="SMF82032.1"/>
    </source>
</evidence>
<protein>
    <submittedName>
        <fullName evidence="2">Extracellular solute-binding protein, family 3</fullName>
    </submittedName>
</protein>
<dbReference type="AlphaFoldDB" id="A0A1Y6CW37"/>